<accession>A0A645DKZ6</accession>
<reference evidence="1" key="1">
    <citation type="submission" date="2019-08" db="EMBL/GenBank/DDBJ databases">
        <authorList>
            <person name="Kucharzyk K."/>
            <person name="Murdoch R.W."/>
            <person name="Higgins S."/>
            <person name="Loffler F."/>
        </authorList>
    </citation>
    <scope>NUCLEOTIDE SEQUENCE</scope>
</reference>
<sequence length="42" mass="5067">MDAYIIADALRFGRINNEVYTDYYRYKVLQNLTRARFFAVQS</sequence>
<dbReference type="EMBL" id="VSSQ01037300">
    <property type="protein sequence ID" value="MPM89947.1"/>
    <property type="molecule type" value="Genomic_DNA"/>
</dbReference>
<protein>
    <submittedName>
        <fullName evidence="1">Uncharacterized protein</fullName>
    </submittedName>
</protein>
<name>A0A645DKZ6_9ZZZZ</name>
<evidence type="ECO:0000313" key="1">
    <source>
        <dbReference type="EMBL" id="MPM89947.1"/>
    </source>
</evidence>
<proteinExistence type="predicted"/>
<comment type="caution">
    <text evidence="1">The sequence shown here is derived from an EMBL/GenBank/DDBJ whole genome shotgun (WGS) entry which is preliminary data.</text>
</comment>
<gene>
    <name evidence="1" type="ORF">SDC9_137062</name>
</gene>
<organism evidence="1">
    <name type="scientific">bioreactor metagenome</name>
    <dbReference type="NCBI Taxonomy" id="1076179"/>
    <lineage>
        <taxon>unclassified sequences</taxon>
        <taxon>metagenomes</taxon>
        <taxon>ecological metagenomes</taxon>
    </lineage>
</organism>
<dbReference type="AlphaFoldDB" id="A0A645DKZ6"/>